<dbReference type="EMBL" id="WHJG01000028">
    <property type="protein sequence ID" value="NHZ82097.1"/>
    <property type="molecule type" value="Genomic_DNA"/>
</dbReference>
<evidence type="ECO:0000256" key="1">
    <source>
        <dbReference type="SAM" id="MobiDB-lite"/>
    </source>
</evidence>
<evidence type="ECO:0000259" key="2">
    <source>
        <dbReference type="Pfam" id="PF06812"/>
    </source>
</evidence>
<feature type="compositionally biased region" description="Polar residues" evidence="1">
    <location>
        <begin position="40"/>
        <end position="49"/>
    </location>
</feature>
<dbReference type="PANTHER" id="PTHR37951">
    <property type="entry name" value="CYTOPLASMIC PROTEIN-RELATED"/>
    <property type="match status" value="1"/>
</dbReference>
<dbReference type="PANTHER" id="PTHR37951:SF1">
    <property type="entry name" value="TYPE VI SECRETION SYSTEM COMPONENT TSSA1"/>
    <property type="match status" value="1"/>
</dbReference>
<keyword evidence="4" id="KW-1185">Reference proteome</keyword>
<organism evidence="3 4">
    <name type="scientific">Massilia frigida</name>
    <dbReference type="NCBI Taxonomy" id="2609281"/>
    <lineage>
        <taxon>Bacteria</taxon>
        <taxon>Pseudomonadati</taxon>
        <taxon>Pseudomonadota</taxon>
        <taxon>Betaproteobacteria</taxon>
        <taxon>Burkholderiales</taxon>
        <taxon>Oxalobacteraceae</taxon>
        <taxon>Telluria group</taxon>
        <taxon>Massilia</taxon>
    </lineage>
</organism>
<sequence length="389" mass="41968">MIPNRSNNRWRMLPRRISWIHRRHALCADHLTEHCASSPSMAESDNIATHPTPAGATGGAHDERTSCGPNLEYDADFLALEELMRGKPEVQYGKTIVAAVEPEWKAVESLATALLERSRDLRIACPLLRASLALHGLRGLAHGVTLIDKLLTEHWDDVHPQLDPADDMDPTLRVNSLATLADGDAVAGAVKDMLLLTLPGVGALTVRELEIANGDLAPRLGTDKHTMSTLERAIAELAPAPLEQAASALRQAHTKALAIEALLMHKLGVVNALNLAPLTRPLKRGLDFLDAELARRAALLPQAVAGLADAVTRAAPDGAIASRADVLRMLERICAYYTQSEPSSPVPLLLDRVKRLVPMNFMEAMQDLAPDGVRQLLVVSGSCEDAAGR</sequence>
<proteinExistence type="predicted"/>
<dbReference type="NCBIfam" id="TIGR03363">
    <property type="entry name" value="VI_chp_8"/>
    <property type="match status" value="1"/>
</dbReference>
<dbReference type="Proteomes" id="UP000621455">
    <property type="component" value="Unassembled WGS sequence"/>
</dbReference>
<dbReference type="InterPro" id="IPR010657">
    <property type="entry name" value="ImpA_N"/>
</dbReference>
<feature type="domain" description="ImpA N-terminal" evidence="2">
    <location>
        <begin position="64"/>
        <end position="181"/>
    </location>
</feature>
<dbReference type="Pfam" id="PF06812">
    <property type="entry name" value="ImpA_N"/>
    <property type="match status" value="1"/>
</dbReference>
<comment type="caution">
    <text evidence="3">The sequence shown here is derived from an EMBL/GenBank/DDBJ whole genome shotgun (WGS) entry which is preliminary data.</text>
</comment>
<dbReference type="InterPro" id="IPR017740">
    <property type="entry name" value="TssA-like"/>
</dbReference>
<name>A0ABX0N9I7_9BURK</name>
<gene>
    <name evidence="3" type="primary">tssA</name>
    <name evidence="3" type="ORF">F2P44_22865</name>
</gene>
<protein>
    <submittedName>
        <fullName evidence="3">Type VI secretion system protein TssA</fullName>
    </submittedName>
</protein>
<evidence type="ECO:0000313" key="3">
    <source>
        <dbReference type="EMBL" id="NHZ82097.1"/>
    </source>
</evidence>
<feature type="region of interest" description="Disordered" evidence="1">
    <location>
        <begin position="40"/>
        <end position="65"/>
    </location>
</feature>
<reference evidence="3 4" key="1">
    <citation type="submission" date="2019-10" db="EMBL/GenBank/DDBJ databases">
        <title>Taxonomy of Antarctic Massilia spp.: description of Massilia rubra sp. nov., Massilia aquatica sp. nov., Massilia mucilaginosa sp. nov., Massilia frigida sp. nov. isolated from streams, lakes and regoliths.</title>
        <authorList>
            <person name="Holochova P."/>
            <person name="Sedlacek I."/>
            <person name="Kralova S."/>
            <person name="Maslanova I."/>
            <person name="Busse H.-J."/>
            <person name="Stankova E."/>
            <person name="Vrbovska V."/>
            <person name="Kovarovic V."/>
            <person name="Bartak M."/>
            <person name="Svec P."/>
            <person name="Pantucek R."/>
        </authorList>
    </citation>
    <scope>NUCLEOTIDE SEQUENCE [LARGE SCALE GENOMIC DNA]</scope>
    <source>
        <strain evidence="3 4">CCM 8695</strain>
    </source>
</reference>
<evidence type="ECO:0000313" key="4">
    <source>
        <dbReference type="Proteomes" id="UP000621455"/>
    </source>
</evidence>
<accession>A0ABX0N9I7</accession>